<evidence type="ECO:0000256" key="1">
    <source>
        <dbReference type="SAM" id="SignalP"/>
    </source>
</evidence>
<dbReference type="EMBL" id="BAAAOS010000007">
    <property type="protein sequence ID" value="GAA1556849.1"/>
    <property type="molecule type" value="Genomic_DNA"/>
</dbReference>
<feature type="chain" id="PRO_5045159556" description="Secreted protein" evidence="1">
    <location>
        <begin position="28"/>
        <end position="167"/>
    </location>
</feature>
<evidence type="ECO:0000313" key="2">
    <source>
        <dbReference type="EMBL" id="GAA1556849.1"/>
    </source>
</evidence>
<organism evidence="2 3">
    <name type="scientific">Kribbella sancticallisti</name>
    <dbReference type="NCBI Taxonomy" id="460087"/>
    <lineage>
        <taxon>Bacteria</taxon>
        <taxon>Bacillati</taxon>
        <taxon>Actinomycetota</taxon>
        <taxon>Actinomycetes</taxon>
        <taxon>Propionibacteriales</taxon>
        <taxon>Kribbellaceae</taxon>
        <taxon>Kribbella</taxon>
    </lineage>
</organism>
<proteinExistence type="predicted"/>
<name>A0ABN2CI97_9ACTN</name>
<evidence type="ECO:0000313" key="3">
    <source>
        <dbReference type="Proteomes" id="UP001500393"/>
    </source>
</evidence>
<feature type="signal peptide" evidence="1">
    <location>
        <begin position="1"/>
        <end position="27"/>
    </location>
</feature>
<dbReference type="RefSeq" id="WP_344209790.1">
    <property type="nucleotide sequence ID" value="NZ_BAAAOS010000007.1"/>
</dbReference>
<sequence>MKPKTRAATTLAVGLTLAGTAIVPAHAASPEPVAPVRTTAAAAPGLFVTTGDKVHYSSTPPPAVSGHGWWLKGTTKATKAKVQIWIEVKVGSGWRVVAYGTKTVYPGGGSARRAAARMQCAAGPIGRDTKYTYRSRIDVDLIGHADSNEQAVTQALAFKCLPVSRLP</sequence>
<keyword evidence="3" id="KW-1185">Reference proteome</keyword>
<dbReference type="Proteomes" id="UP001500393">
    <property type="component" value="Unassembled WGS sequence"/>
</dbReference>
<keyword evidence="1" id="KW-0732">Signal</keyword>
<gene>
    <name evidence="2" type="ORF">GCM10009789_07760</name>
</gene>
<accession>A0ABN2CI97</accession>
<comment type="caution">
    <text evidence="2">The sequence shown here is derived from an EMBL/GenBank/DDBJ whole genome shotgun (WGS) entry which is preliminary data.</text>
</comment>
<evidence type="ECO:0008006" key="4">
    <source>
        <dbReference type="Google" id="ProtNLM"/>
    </source>
</evidence>
<reference evidence="2 3" key="1">
    <citation type="journal article" date="2019" name="Int. J. Syst. Evol. Microbiol.">
        <title>The Global Catalogue of Microorganisms (GCM) 10K type strain sequencing project: providing services to taxonomists for standard genome sequencing and annotation.</title>
        <authorList>
            <consortium name="The Broad Institute Genomics Platform"/>
            <consortium name="The Broad Institute Genome Sequencing Center for Infectious Disease"/>
            <person name="Wu L."/>
            <person name="Ma J."/>
        </authorList>
    </citation>
    <scope>NUCLEOTIDE SEQUENCE [LARGE SCALE GENOMIC DNA]</scope>
    <source>
        <strain evidence="2 3">JCM 14969</strain>
    </source>
</reference>
<protein>
    <recommendedName>
        <fullName evidence="4">Secreted protein</fullName>
    </recommendedName>
</protein>